<name>A0A1G9HGH4_9MICO</name>
<dbReference type="EMBL" id="FNFU01000031">
    <property type="protein sequence ID" value="SDL11896.1"/>
    <property type="molecule type" value="Genomic_DNA"/>
</dbReference>
<gene>
    <name evidence="1" type="ORF">SAMN05216282_1313</name>
</gene>
<keyword evidence="2" id="KW-1185">Reference proteome</keyword>
<accession>A0A1G9HGH4</accession>
<evidence type="ECO:0000313" key="1">
    <source>
        <dbReference type="EMBL" id="SDL11896.1"/>
    </source>
</evidence>
<proteinExistence type="predicted"/>
<sequence length="191" mass="21053">MKPSVRENEAVSTFPLTDKKTLGYSVEQVDGFLAAARSAYDAKGVSEQLTAESIRHTAFAMQKGGYSPSHVDAALERLEDAFAARERDDAVRTKGRQAISAEASKKTQEIVDRLTRPPGHRFTRTSVLTVGYSLADVDRFTSRVVKHLEKGRALSVDDVRTAVFRPQRGGYREAQVDLVLDGVVDLMLAVR</sequence>
<dbReference type="InterPro" id="IPR019933">
    <property type="entry name" value="DivIVA_domain"/>
</dbReference>
<protein>
    <submittedName>
        <fullName evidence="1">DivIVA domain-containing protein</fullName>
    </submittedName>
</protein>
<dbReference type="InterPro" id="IPR019932">
    <property type="entry name" value="CHP03543"/>
</dbReference>
<organism evidence="1 2">
    <name type="scientific">Cryobacterium psychrotolerans</name>
    <dbReference type="NCBI Taxonomy" id="386301"/>
    <lineage>
        <taxon>Bacteria</taxon>
        <taxon>Bacillati</taxon>
        <taxon>Actinomycetota</taxon>
        <taxon>Actinomycetes</taxon>
        <taxon>Micrococcales</taxon>
        <taxon>Microbacteriaceae</taxon>
        <taxon>Cryobacterium</taxon>
    </lineage>
</organism>
<evidence type="ECO:0000313" key="2">
    <source>
        <dbReference type="Proteomes" id="UP000198701"/>
    </source>
</evidence>
<dbReference type="NCBIfam" id="TIGR03543">
    <property type="entry name" value="divI1A_rptt_fam"/>
    <property type="match status" value="1"/>
</dbReference>
<dbReference type="STRING" id="386301.SAMN05216282_1313"/>
<reference evidence="1 2" key="1">
    <citation type="submission" date="2016-10" db="EMBL/GenBank/DDBJ databases">
        <authorList>
            <person name="de Groot N.N."/>
        </authorList>
    </citation>
    <scope>NUCLEOTIDE SEQUENCE [LARGE SCALE GENOMIC DNA]</scope>
    <source>
        <strain evidence="1 2">CGMCC 1.5382</strain>
    </source>
</reference>
<dbReference type="NCBIfam" id="TIGR03544">
    <property type="entry name" value="DivI1A_domain"/>
    <property type="match status" value="2"/>
</dbReference>
<dbReference type="AlphaFoldDB" id="A0A1G9HGH4"/>
<dbReference type="Proteomes" id="UP000198701">
    <property type="component" value="Unassembled WGS sequence"/>
</dbReference>